<dbReference type="InterPro" id="IPR047817">
    <property type="entry name" value="ABC2_TM_bact-type"/>
</dbReference>
<evidence type="ECO:0000256" key="3">
    <source>
        <dbReference type="ARBA" id="ARBA00022692"/>
    </source>
</evidence>
<evidence type="ECO:0000313" key="9">
    <source>
        <dbReference type="Proteomes" id="UP001196601"/>
    </source>
</evidence>
<dbReference type="InterPro" id="IPR051784">
    <property type="entry name" value="Nod_factor_ABC_transporter"/>
</dbReference>
<feature type="transmembrane region" description="Helical" evidence="6">
    <location>
        <begin position="176"/>
        <end position="196"/>
    </location>
</feature>
<keyword evidence="9" id="KW-1185">Reference proteome</keyword>
<dbReference type="PIRSF" id="PIRSF006648">
    <property type="entry name" value="DrrB"/>
    <property type="match status" value="1"/>
</dbReference>
<keyword evidence="6" id="KW-1003">Cell membrane</keyword>
<evidence type="ECO:0000256" key="1">
    <source>
        <dbReference type="ARBA" id="ARBA00004141"/>
    </source>
</evidence>
<evidence type="ECO:0000256" key="5">
    <source>
        <dbReference type="ARBA" id="ARBA00023136"/>
    </source>
</evidence>
<feature type="transmembrane region" description="Helical" evidence="6">
    <location>
        <begin position="109"/>
        <end position="134"/>
    </location>
</feature>
<comment type="subcellular location">
    <subcellularLocation>
        <location evidence="6">Cell inner membrane</location>
        <topology evidence="6">Multi-pass membrane protein</topology>
    </subcellularLocation>
    <subcellularLocation>
        <location evidence="1">Membrane</location>
        <topology evidence="1">Multi-pass membrane protein</topology>
    </subcellularLocation>
</comment>
<evidence type="ECO:0000256" key="6">
    <source>
        <dbReference type="RuleBase" id="RU361157"/>
    </source>
</evidence>
<organism evidence="8 9">
    <name type="scientific">Pseudomonas lalucatii</name>
    <dbReference type="NCBI Taxonomy" id="1424203"/>
    <lineage>
        <taxon>Bacteria</taxon>
        <taxon>Pseudomonadati</taxon>
        <taxon>Pseudomonadota</taxon>
        <taxon>Gammaproteobacteria</taxon>
        <taxon>Pseudomonadales</taxon>
        <taxon>Pseudomonadaceae</taxon>
        <taxon>Pseudomonas</taxon>
    </lineage>
</organism>
<dbReference type="PROSITE" id="PS51012">
    <property type="entry name" value="ABC_TM2"/>
    <property type="match status" value="1"/>
</dbReference>
<dbReference type="InterPro" id="IPR000412">
    <property type="entry name" value="ABC_2_transport"/>
</dbReference>
<dbReference type="EMBL" id="JADPMV010000002">
    <property type="protein sequence ID" value="MBS7663119.1"/>
    <property type="molecule type" value="Genomic_DNA"/>
</dbReference>
<dbReference type="PRINTS" id="PR00164">
    <property type="entry name" value="ABC2TRNSPORT"/>
</dbReference>
<feature type="domain" description="ABC transmembrane type-2" evidence="7">
    <location>
        <begin position="24"/>
        <end position="255"/>
    </location>
</feature>
<keyword evidence="3 6" id="KW-0812">Transmembrane</keyword>
<feature type="transmembrane region" description="Helical" evidence="6">
    <location>
        <begin position="66"/>
        <end position="88"/>
    </location>
</feature>
<feature type="transmembrane region" description="Helical" evidence="6">
    <location>
        <begin position="34"/>
        <end position="54"/>
    </location>
</feature>
<sequence length="263" mass="29363">MTAYWYCLAGILRREWLRFVLQRSRLLSALVRPLLWLLVFAAGFRAALGIAIIAPYDTYITYETYIVPGLACMILLFNGMQGSLSMVYDREMGSMRVLLTSPLPRAFLLAGKLLATALISLLQVYAFLAIAWFYGVQPPAWGLLAALPALLLVALLLSALGLLLSNGIRQLENFAGVMNFVIFPLFFLSSALYPLWKMREASEWLYWLCALNPFSHAVELVRFALYQRLSLDALLICLGLTGLFAALAVCTFNPQHAALRRAS</sequence>
<evidence type="ECO:0000259" key="7">
    <source>
        <dbReference type="PROSITE" id="PS51012"/>
    </source>
</evidence>
<feature type="transmembrane region" description="Helical" evidence="6">
    <location>
        <begin position="140"/>
        <end position="164"/>
    </location>
</feature>
<dbReference type="PANTHER" id="PTHR43229">
    <property type="entry name" value="NODULATION PROTEIN J"/>
    <property type="match status" value="1"/>
</dbReference>
<reference evidence="8 9" key="1">
    <citation type="journal article" date="2021" name="Syst. Appl. Microbiol.">
        <title>Pseudomonas lalucatii sp. nov. isolated from Vallgornera, a karstic cave in Mallorca, Western Mediterranean.</title>
        <authorList>
            <person name="Busquets A."/>
            <person name="Mulet M."/>
            <person name="Gomila M."/>
            <person name="Garcia-Valdes E."/>
        </authorList>
    </citation>
    <scope>NUCLEOTIDE SEQUENCE [LARGE SCALE GENOMIC DNA]</scope>
    <source>
        <strain evidence="8 9">R1b54</strain>
    </source>
</reference>
<evidence type="ECO:0000313" key="8">
    <source>
        <dbReference type="EMBL" id="MBS7663119.1"/>
    </source>
</evidence>
<accession>A0ABS5Q4R2</accession>
<feature type="transmembrane region" description="Helical" evidence="6">
    <location>
        <begin position="233"/>
        <end position="252"/>
    </location>
</feature>
<dbReference type="InterPro" id="IPR013525">
    <property type="entry name" value="ABC2_TM"/>
</dbReference>
<evidence type="ECO:0000256" key="4">
    <source>
        <dbReference type="ARBA" id="ARBA00022989"/>
    </source>
</evidence>
<keyword evidence="6" id="KW-0813">Transport</keyword>
<dbReference type="NCBIfam" id="TIGR03861">
    <property type="entry name" value="phenyl_ABC_PedC"/>
    <property type="match status" value="1"/>
</dbReference>
<dbReference type="PANTHER" id="PTHR43229:SF2">
    <property type="entry name" value="NODULATION PROTEIN J"/>
    <property type="match status" value="1"/>
</dbReference>
<name>A0ABS5Q4R2_9PSED</name>
<comment type="similarity">
    <text evidence="2 6">Belongs to the ABC-2 integral membrane protein family.</text>
</comment>
<proteinExistence type="inferred from homology"/>
<dbReference type="Pfam" id="PF01061">
    <property type="entry name" value="ABC2_membrane"/>
    <property type="match status" value="1"/>
</dbReference>
<protein>
    <recommendedName>
        <fullName evidence="6">Transport permease protein</fullName>
    </recommendedName>
</protein>
<comment type="caution">
    <text evidence="8">The sequence shown here is derived from an EMBL/GenBank/DDBJ whole genome shotgun (WGS) entry which is preliminary data.</text>
</comment>
<keyword evidence="5 6" id="KW-0472">Membrane</keyword>
<dbReference type="RefSeq" id="WP_213640530.1">
    <property type="nucleotide sequence ID" value="NZ_JADPMV010000002.1"/>
</dbReference>
<gene>
    <name evidence="8" type="ORF">I0D00_14375</name>
</gene>
<dbReference type="InterPro" id="IPR022403">
    <property type="entry name" value="Alc_ABC_transptr_permease"/>
</dbReference>
<keyword evidence="4 6" id="KW-1133">Transmembrane helix</keyword>
<evidence type="ECO:0000256" key="2">
    <source>
        <dbReference type="ARBA" id="ARBA00007783"/>
    </source>
</evidence>
<dbReference type="Proteomes" id="UP001196601">
    <property type="component" value="Unassembled WGS sequence"/>
</dbReference>